<feature type="transmembrane region" description="Helical" evidence="1">
    <location>
        <begin position="156"/>
        <end position="175"/>
    </location>
</feature>
<feature type="transmembrane region" description="Helical" evidence="1">
    <location>
        <begin position="341"/>
        <end position="361"/>
    </location>
</feature>
<feature type="transmembrane region" description="Helical" evidence="1">
    <location>
        <begin position="310"/>
        <end position="329"/>
    </location>
</feature>
<keyword evidence="1" id="KW-1133">Transmembrane helix</keyword>
<feature type="transmembrane region" description="Helical" evidence="1">
    <location>
        <begin position="187"/>
        <end position="209"/>
    </location>
</feature>
<dbReference type="InterPro" id="IPR036259">
    <property type="entry name" value="MFS_trans_sf"/>
</dbReference>
<feature type="transmembrane region" description="Helical" evidence="1">
    <location>
        <begin position="235"/>
        <end position="254"/>
    </location>
</feature>
<feature type="transmembrane region" description="Helical" evidence="1">
    <location>
        <begin position="373"/>
        <end position="391"/>
    </location>
</feature>
<dbReference type="InterPro" id="IPR043745">
    <property type="entry name" value="DUF5690"/>
</dbReference>
<dbReference type="Pfam" id="PF18943">
    <property type="entry name" value="DUF5690"/>
    <property type="match status" value="1"/>
</dbReference>
<keyword evidence="1" id="KW-0472">Membrane</keyword>
<protein>
    <recommendedName>
        <fullName evidence="3">Major facilitator superfamily (MFS) profile domain-containing protein</fullName>
    </recommendedName>
</protein>
<keyword evidence="1" id="KW-0812">Transmembrane</keyword>
<reference evidence="2" key="1">
    <citation type="submission" date="2018-05" db="EMBL/GenBank/DDBJ databases">
        <authorList>
            <person name="Lanie J.A."/>
            <person name="Ng W.-L."/>
            <person name="Kazmierczak K.M."/>
            <person name="Andrzejewski T.M."/>
            <person name="Davidsen T.M."/>
            <person name="Wayne K.J."/>
            <person name="Tettelin H."/>
            <person name="Glass J.I."/>
            <person name="Rusch D."/>
            <person name="Podicherti R."/>
            <person name="Tsui H.-C.T."/>
            <person name="Winkler M.E."/>
        </authorList>
    </citation>
    <scope>NUCLEOTIDE SEQUENCE</scope>
</reference>
<gene>
    <name evidence="2" type="ORF">METZ01_LOCUS249093</name>
</gene>
<dbReference type="EMBL" id="UINC01066000">
    <property type="protein sequence ID" value="SVB96239.1"/>
    <property type="molecule type" value="Genomic_DNA"/>
</dbReference>
<feature type="non-terminal residue" evidence="2">
    <location>
        <position position="431"/>
    </location>
</feature>
<dbReference type="SUPFAM" id="SSF103473">
    <property type="entry name" value="MFS general substrate transporter"/>
    <property type="match status" value="1"/>
</dbReference>
<evidence type="ECO:0008006" key="3">
    <source>
        <dbReference type="Google" id="ProtNLM"/>
    </source>
</evidence>
<name>A0A382IAG7_9ZZZZ</name>
<feature type="transmembrane region" description="Helical" evidence="1">
    <location>
        <begin position="23"/>
        <end position="47"/>
    </location>
</feature>
<organism evidence="2">
    <name type="scientific">marine metagenome</name>
    <dbReference type="NCBI Taxonomy" id="408172"/>
    <lineage>
        <taxon>unclassified sequences</taxon>
        <taxon>metagenomes</taxon>
        <taxon>ecological metagenomes</taxon>
    </lineage>
</organism>
<evidence type="ECO:0000313" key="2">
    <source>
        <dbReference type="EMBL" id="SVB96239.1"/>
    </source>
</evidence>
<feature type="transmembrane region" description="Helical" evidence="1">
    <location>
        <begin position="411"/>
        <end position="430"/>
    </location>
</feature>
<sequence length="431" mass="47942">MSEREPLSEDQQPFASADDSDSVLAVTLFTVMAIMAAFSTYFCMYAFRKPFSAASYEGLKFLNTSFDLKTVLVTSQIIGYALSKMIGIKVVSEVTRRSRFRMLVGMILAAQAALFAFAVLPPSLKVMAIFFNGLPLGMVWGLVVWYLEGRKTSEMLLAGLSCSFILASGVVKDIGRWLMSAHEIDQFWMPFVTGCLFLMPFLLSAYLLNRLPEPSRDDRLARMERSTMDGSQRWAFIRQFLPGMVMLMIAYFFLTAYRDFRDNFGVEIFDQLGYGINEDAIFTRSELWVAFGVVGALAMLNLIKNNLWGLIGAFGVMTSGVMLMGVGTLLFDNGMIDGLTWMILCGLGSYLAYVPYGSVLFERLIASTRAMGTAVFVIYVADSIGYVGAIGVMGVKDQFAADVSRLEFFRYLTYGMSVLGVVMLVSSLIYF</sequence>
<dbReference type="AlphaFoldDB" id="A0A382IAG7"/>
<feature type="transmembrane region" description="Helical" evidence="1">
    <location>
        <begin position="287"/>
        <end position="303"/>
    </location>
</feature>
<feature type="transmembrane region" description="Helical" evidence="1">
    <location>
        <begin position="126"/>
        <end position="147"/>
    </location>
</feature>
<evidence type="ECO:0000256" key="1">
    <source>
        <dbReference type="SAM" id="Phobius"/>
    </source>
</evidence>
<feature type="transmembrane region" description="Helical" evidence="1">
    <location>
        <begin position="102"/>
        <end position="120"/>
    </location>
</feature>
<proteinExistence type="predicted"/>
<accession>A0A382IAG7</accession>